<reference evidence="9" key="1">
    <citation type="submission" date="2025-08" db="UniProtKB">
        <authorList>
            <consortium name="Ensembl"/>
        </authorList>
    </citation>
    <scope>IDENTIFICATION</scope>
</reference>
<keyword evidence="3 6" id="KW-1133">Transmembrane helix</keyword>
<dbReference type="InterPro" id="IPR011162">
    <property type="entry name" value="MHC_I/II-like_Ag-recog"/>
</dbReference>
<keyword evidence="7" id="KW-0732">Signal</keyword>
<evidence type="ECO:0000259" key="8">
    <source>
        <dbReference type="PROSITE" id="PS50835"/>
    </source>
</evidence>
<dbReference type="RefSeq" id="XP_031600858.1">
    <property type="nucleotide sequence ID" value="XM_031744998.2"/>
</dbReference>
<dbReference type="Gene3D" id="2.60.40.10">
    <property type="entry name" value="Immunoglobulins"/>
    <property type="match status" value="1"/>
</dbReference>
<dbReference type="Pfam" id="PF07654">
    <property type="entry name" value="C1-set"/>
    <property type="match status" value="1"/>
</dbReference>
<feature type="signal peptide" evidence="7">
    <location>
        <begin position="1"/>
        <end position="22"/>
    </location>
</feature>
<evidence type="ECO:0000256" key="3">
    <source>
        <dbReference type="ARBA" id="ARBA00022989"/>
    </source>
</evidence>
<dbReference type="Gene3D" id="3.10.320.10">
    <property type="entry name" value="Class II Histocompatibility Antigen, M Beta Chain, Chain B, domain 1"/>
    <property type="match status" value="1"/>
</dbReference>
<protein>
    <recommendedName>
        <fullName evidence="8">Ig-like domain-containing protein</fullName>
    </recommendedName>
</protein>
<dbReference type="SUPFAM" id="SSF54452">
    <property type="entry name" value="MHC antigen-recognition domain"/>
    <property type="match status" value="1"/>
</dbReference>
<keyword evidence="6" id="KW-0472">Membrane</keyword>
<dbReference type="GO" id="GO:0019882">
    <property type="term" value="P:antigen processing and presentation"/>
    <property type="evidence" value="ECO:0007669"/>
    <property type="project" value="InterPro"/>
</dbReference>
<feature type="transmembrane region" description="Helical" evidence="6">
    <location>
        <begin position="221"/>
        <end position="242"/>
    </location>
</feature>
<dbReference type="PANTHER" id="PTHR19944">
    <property type="entry name" value="MHC CLASS II-RELATED"/>
    <property type="match status" value="1"/>
</dbReference>
<proteinExistence type="predicted"/>
<dbReference type="OMA" id="ICQVEHE"/>
<feature type="domain" description="Ig-like" evidence="8">
    <location>
        <begin position="117"/>
        <end position="209"/>
    </location>
</feature>
<dbReference type="SMART" id="SM00921">
    <property type="entry name" value="MHC_II_beta"/>
    <property type="match status" value="1"/>
</dbReference>
<dbReference type="RefSeq" id="XP_031600859.1">
    <property type="nucleotide sequence ID" value="XM_031744999.2"/>
</dbReference>
<keyword evidence="5" id="KW-0325">Glycoprotein</keyword>
<dbReference type="GeneID" id="116324415"/>
<reference evidence="9" key="2">
    <citation type="submission" date="2025-09" db="UniProtKB">
        <authorList>
            <consortium name="Ensembl"/>
        </authorList>
    </citation>
    <scope>IDENTIFICATION</scope>
</reference>
<name>A0A668T0S3_OREAU</name>
<evidence type="ECO:0000256" key="4">
    <source>
        <dbReference type="ARBA" id="ARBA00023157"/>
    </source>
</evidence>
<evidence type="ECO:0000256" key="2">
    <source>
        <dbReference type="ARBA" id="ARBA00022692"/>
    </source>
</evidence>
<dbReference type="InterPro" id="IPR036179">
    <property type="entry name" value="Ig-like_dom_sf"/>
</dbReference>
<dbReference type="GO" id="GO:0006955">
    <property type="term" value="P:immune response"/>
    <property type="evidence" value="ECO:0007669"/>
    <property type="project" value="InterPro"/>
</dbReference>
<dbReference type="SMART" id="SM00407">
    <property type="entry name" value="IGc1"/>
    <property type="match status" value="1"/>
</dbReference>
<evidence type="ECO:0000256" key="6">
    <source>
        <dbReference type="SAM" id="Phobius"/>
    </source>
</evidence>
<keyword evidence="2 6" id="KW-0812">Transmembrane</keyword>
<feature type="chain" id="PRO_5025412659" description="Ig-like domain-containing protein" evidence="7">
    <location>
        <begin position="23"/>
        <end position="248"/>
    </location>
</feature>
<dbReference type="PROSITE" id="PS50835">
    <property type="entry name" value="IG_LIKE"/>
    <property type="match status" value="1"/>
</dbReference>
<dbReference type="AlphaFoldDB" id="A0A668T0S3"/>
<sequence>MDQHGVCSLLLLLLLLRSKGVAEDEKYFHILKTCQFIEKSSQSDVHYQVQYWYNGLLQAFYNSSTEKVVGFTHYGKVFADEVNKSPDYLKVRRNDLNYYCKVLGAVLYKNIQVKAVPPVSRLKSVTSNSSEDSEVLVCSAYNFYPQQIRLSWLRDGVVIPDPPGMMITEMPGGEWRYQIHSYLQHKLNSGQNITCMIEHRGLQEPQLLKLERSEVQSNSVMLAWEGAILATGLFVLLASVVFHCRKTQ</sequence>
<comment type="subcellular location">
    <subcellularLocation>
        <location evidence="1">Membrane</location>
        <topology evidence="1">Single-pass type I membrane protein</topology>
    </subcellularLocation>
</comment>
<dbReference type="InterPro" id="IPR013783">
    <property type="entry name" value="Ig-like_fold"/>
</dbReference>
<evidence type="ECO:0000256" key="1">
    <source>
        <dbReference type="ARBA" id="ARBA00004479"/>
    </source>
</evidence>
<accession>A0A668T0S3</accession>
<evidence type="ECO:0000313" key="9">
    <source>
        <dbReference type="Ensembl" id="ENSOABP00000020398.1"/>
    </source>
</evidence>
<dbReference type="RefSeq" id="XP_039472137.1">
    <property type="nucleotide sequence ID" value="XM_039616203.1"/>
</dbReference>
<dbReference type="Ensembl" id="ENSOABT00000021002.2">
    <property type="protein sequence ID" value="ENSOABP00000020398.1"/>
    <property type="gene ID" value="ENSOABG00000009875.2"/>
</dbReference>
<dbReference type="PANTHER" id="PTHR19944:SF99">
    <property type="entry name" value="HLA CLASS II HISTOCOMPATIBILITY ANTIGEN, DRB1 BETA CHAIN"/>
    <property type="match status" value="1"/>
</dbReference>
<dbReference type="KEGG" id="oau:116324415"/>
<evidence type="ECO:0000256" key="7">
    <source>
        <dbReference type="SAM" id="SignalP"/>
    </source>
</evidence>
<keyword evidence="4" id="KW-1015">Disulfide bond</keyword>
<dbReference type="InterPro" id="IPR003597">
    <property type="entry name" value="Ig_C1-set"/>
</dbReference>
<dbReference type="Pfam" id="PF00969">
    <property type="entry name" value="MHC_II_beta"/>
    <property type="match status" value="1"/>
</dbReference>
<dbReference type="InterPro" id="IPR050160">
    <property type="entry name" value="MHC/Immunoglobulin"/>
</dbReference>
<dbReference type="InterPro" id="IPR007110">
    <property type="entry name" value="Ig-like_dom"/>
</dbReference>
<evidence type="ECO:0000256" key="5">
    <source>
        <dbReference type="ARBA" id="ARBA00023180"/>
    </source>
</evidence>
<dbReference type="InterPro" id="IPR014745">
    <property type="entry name" value="MHC_II_a/b_N"/>
</dbReference>
<dbReference type="InterPro" id="IPR000353">
    <property type="entry name" value="MHC_II_b_N"/>
</dbReference>
<dbReference type="SUPFAM" id="SSF48726">
    <property type="entry name" value="Immunoglobulin"/>
    <property type="match status" value="1"/>
</dbReference>
<dbReference type="Proteomes" id="UP000472276">
    <property type="component" value="Unassembled WGS sequence"/>
</dbReference>
<evidence type="ECO:0000313" key="10">
    <source>
        <dbReference type="Proteomes" id="UP000472276"/>
    </source>
</evidence>
<gene>
    <name evidence="9" type="primary">LOC116324415</name>
</gene>
<organism evidence="9 10">
    <name type="scientific">Oreochromis aureus</name>
    <name type="common">Israeli tilapia</name>
    <name type="synonym">Chromis aureus</name>
    <dbReference type="NCBI Taxonomy" id="47969"/>
    <lineage>
        <taxon>Eukaryota</taxon>
        <taxon>Metazoa</taxon>
        <taxon>Chordata</taxon>
        <taxon>Craniata</taxon>
        <taxon>Vertebrata</taxon>
        <taxon>Euteleostomi</taxon>
        <taxon>Actinopterygii</taxon>
        <taxon>Neopterygii</taxon>
        <taxon>Teleostei</taxon>
        <taxon>Neoteleostei</taxon>
        <taxon>Acanthomorphata</taxon>
        <taxon>Ovalentaria</taxon>
        <taxon>Cichlomorphae</taxon>
        <taxon>Cichliformes</taxon>
        <taxon>Cichlidae</taxon>
        <taxon>African cichlids</taxon>
        <taxon>Pseudocrenilabrinae</taxon>
        <taxon>Oreochromini</taxon>
        <taxon>Oreochromis</taxon>
    </lineage>
</organism>
<dbReference type="GO" id="GO:0042613">
    <property type="term" value="C:MHC class II protein complex"/>
    <property type="evidence" value="ECO:0007669"/>
    <property type="project" value="InterPro"/>
</dbReference>
<keyword evidence="10" id="KW-1185">Reference proteome</keyword>